<name>A0A842HC08_9BACT</name>
<keyword evidence="2" id="KW-1185">Reference proteome</keyword>
<dbReference type="AlphaFoldDB" id="A0A842HC08"/>
<dbReference type="EMBL" id="JACHVB010000012">
    <property type="protein sequence ID" value="MBC2593226.1"/>
    <property type="molecule type" value="Genomic_DNA"/>
</dbReference>
<sequence length="45" mass="4841">MAAFRFVGKRAITNYVNLAIAETKAGTPLSRTKTEPNGCEINVAD</sequence>
<comment type="caution">
    <text evidence="1">The sequence shown here is derived from an EMBL/GenBank/DDBJ whole genome shotgun (WGS) entry which is preliminary data.</text>
</comment>
<reference evidence="1 2" key="1">
    <citation type="submission" date="2020-07" db="EMBL/GenBank/DDBJ databases">
        <authorList>
            <person name="Feng X."/>
        </authorList>
    </citation>
    <scope>NUCLEOTIDE SEQUENCE [LARGE SCALE GENOMIC DNA]</scope>
    <source>
        <strain evidence="1 2">JCM31066</strain>
    </source>
</reference>
<proteinExistence type="predicted"/>
<dbReference type="RefSeq" id="WP_185674216.1">
    <property type="nucleotide sequence ID" value="NZ_JACHVB010000012.1"/>
</dbReference>
<dbReference type="Proteomes" id="UP000546464">
    <property type="component" value="Unassembled WGS sequence"/>
</dbReference>
<accession>A0A842HC08</accession>
<gene>
    <name evidence="1" type="ORF">H5P28_03030</name>
</gene>
<protein>
    <submittedName>
        <fullName evidence="1">Uncharacterized protein</fullName>
    </submittedName>
</protein>
<evidence type="ECO:0000313" key="2">
    <source>
        <dbReference type="Proteomes" id="UP000546464"/>
    </source>
</evidence>
<evidence type="ECO:0000313" key="1">
    <source>
        <dbReference type="EMBL" id="MBC2593226.1"/>
    </source>
</evidence>
<organism evidence="1 2">
    <name type="scientific">Ruficoccus amylovorans</name>
    <dbReference type="NCBI Taxonomy" id="1804625"/>
    <lineage>
        <taxon>Bacteria</taxon>
        <taxon>Pseudomonadati</taxon>
        <taxon>Verrucomicrobiota</taxon>
        <taxon>Opitutia</taxon>
        <taxon>Puniceicoccales</taxon>
        <taxon>Cerasicoccaceae</taxon>
        <taxon>Ruficoccus</taxon>
    </lineage>
</organism>